<dbReference type="GO" id="GO:0003677">
    <property type="term" value="F:DNA binding"/>
    <property type="evidence" value="ECO:0007669"/>
    <property type="project" value="InterPro"/>
</dbReference>
<dbReference type="FunFam" id="4.10.1110.10:FF:000001">
    <property type="entry name" value="Zinc finger AN1-type containing 6"/>
    <property type="match status" value="1"/>
</dbReference>
<dbReference type="SUPFAM" id="SSF57716">
    <property type="entry name" value="Glucocorticoid receptor-like (DNA-binding domain)"/>
    <property type="match status" value="1"/>
</dbReference>
<feature type="domain" description="A20-type" evidence="6">
    <location>
        <begin position="19"/>
        <end position="53"/>
    </location>
</feature>
<dbReference type="OMA" id="GIVPCIN"/>
<evidence type="ECO:0000256" key="1">
    <source>
        <dbReference type="ARBA" id="ARBA00003732"/>
    </source>
</evidence>
<dbReference type="InterPro" id="IPR050652">
    <property type="entry name" value="AN1_A20_ZnFinger"/>
</dbReference>
<dbReference type="SUPFAM" id="SSF118310">
    <property type="entry name" value="AN1-like Zinc finger"/>
    <property type="match status" value="1"/>
</dbReference>
<protein>
    <recommendedName>
        <fullName evidence="10">Zinc finger A20 and AN1 domain-containing stress-associated protein 8</fullName>
    </recommendedName>
</protein>
<dbReference type="PROSITE" id="PS51036">
    <property type="entry name" value="ZF_A20"/>
    <property type="match status" value="1"/>
</dbReference>
<dbReference type="InterPro" id="IPR035896">
    <property type="entry name" value="AN1-like_Znf"/>
</dbReference>
<sequence length="192" mass="20561">MAQDSWNCDTANGSGCQKKEGIVPCINNCGLVGCAATMNLCSKCYGELMMAKDNNSEVSAISASAPLRVSSYGSEKTCLKSPSPLCISSSVTSTSEIALQLAAPASDADRVFLEVSQCILHQSASRGRHTNKCLTCKKRLGLYGFKCRCGNNFCALHRYSEKHSCTFDYKAAGKEAIARANPIVKALKVEKI</sequence>
<dbReference type="AlphaFoldDB" id="A0A8T2VC87"/>
<evidence type="ECO:0000256" key="5">
    <source>
        <dbReference type="PROSITE-ProRule" id="PRU00449"/>
    </source>
</evidence>
<reference evidence="8" key="1">
    <citation type="submission" date="2021-08" db="EMBL/GenBank/DDBJ databases">
        <title>WGS assembly of Ceratopteris richardii.</title>
        <authorList>
            <person name="Marchant D.B."/>
            <person name="Chen G."/>
            <person name="Jenkins J."/>
            <person name="Shu S."/>
            <person name="Leebens-Mack J."/>
            <person name="Grimwood J."/>
            <person name="Schmutz J."/>
            <person name="Soltis P."/>
            <person name="Soltis D."/>
            <person name="Chen Z.-H."/>
        </authorList>
    </citation>
    <scope>NUCLEOTIDE SEQUENCE</scope>
    <source>
        <strain evidence="8">Whitten #5841</strain>
        <tissue evidence="8">Leaf</tissue>
    </source>
</reference>
<feature type="domain" description="AN1-type" evidence="7">
    <location>
        <begin position="127"/>
        <end position="173"/>
    </location>
</feature>
<dbReference type="OrthoDB" id="428577at2759"/>
<dbReference type="Gene3D" id="1.20.5.4770">
    <property type="match status" value="1"/>
</dbReference>
<evidence type="ECO:0000256" key="2">
    <source>
        <dbReference type="ARBA" id="ARBA00022723"/>
    </source>
</evidence>
<evidence type="ECO:0000259" key="6">
    <source>
        <dbReference type="PROSITE" id="PS51036"/>
    </source>
</evidence>
<proteinExistence type="predicted"/>
<name>A0A8T2VC87_CERRI</name>
<dbReference type="Pfam" id="PF01754">
    <property type="entry name" value="zf-A20"/>
    <property type="match status" value="1"/>
</dbReference>
<comment type="caution">
    <text evidence="8">The sequence shown here is derived from an EMBL/GenBank/DDBJ whole genome shotgun (WGS) entry which is preliminary data.</text>
</comment>
<dbReference type="SMART" id="SM00154">
    <property type="entry name" value="ZnF_AN1"/>
    <property type="match status" value="1"/>
</dbReference>
<keyword evidence="4" id="KW-0862">Zinc</keyword>
<comment type="function">
    <text evidence="1">May be involved in environmental stress response.</text>
</comment>
<dbReference type="Gene3D" id="4.10.1110.10">
    <property type="entry name" value="AN1-like Zinc finger"/>
    <property type="match status" value="1"/>
</dbReference>
<accession>A0A8T2VC87</accession>
<dbReference type="PANTHER" id="PTHR10634:SF149">
    <property type="entry name" value="AN1-TYPE DOMAIN-CONTAINING PROTEIN-RELATED"/>
    <property type="match status" value="1"/>
</dbReference>
<evidence type="ECO:0000313" key="9">
    <source>
        <dbReference type="Proteomes" id="UP000825935"/>
    </source>
</evidence>
<dbReference type="GO" id="GO:0008270">
    <property type="term" value="F:zinc ion binding"/>
    <property type="evidence" value="ECO:0007669"/>
    <property type="project" value="UniProtKB-KW"/>
</dbReference>
<organism evidence="8 9">
    <name type="scientific">Ceratopteris richardii</name>
    <name type="common">Triangle waterfern</name>
    <dbReference type="NCBI Taxonomy" id="49495"/>
    <lineage>
        <taxon>Eukaryota</taxon>
        <taxon>Viridiplantae</taxon>
        <taxon>Streptophyta</taxon>
        <taxon>Embryophyta</taxon>
        <taxon>Tracheophyta</taxon>
        <taxon>Polypodiopsida</taxon>
        <taxon>Polypodiidae</taxon>
        <taxon>Polypodiales</taxon>
        <taxon>Pteridineae</taxon>
        <taxon>Pteridaceae</taxon>
        <taxon>Parkerioideae</taxon>
        <taxon>Ceratopteris</taxon>
    </lineage>
</organism>
<evidence type="ECO:0000259" key="7">
    <source>
        <dbReference type="PROSITE" id="PS51039"/>
    </source>
</evidence>
<evidence type="ECO:0008006" key="10">
    <source>
        <dbReference type="Google" id="ProtNLM"/>
    </source>
</evidence>
<dbReference type="PANTHER" id="PTHR10634">
    <property type="entry name" value="AN1-TYPE ZINC FINGER PROTEIN"/>
    <property type="match status" value="1"/>
</dbReference>
<dbReference type="Pfam" id="PF01428">
    <property type="entry name" value="zf-AN1"/>
    <property type="match status" value="1"/>
</dbReference>
<dbReference type="InterPro" id="IPR002653">
    <property type="entry name" value="Znf_A20"/>
</dbReference>
<evidence type="ECO:0000256" key="4">
    <source>
        <dbReference type="ARBA" id="ARBA00022833"/>
    </source>
</evidence>
<dbReference type="PROSITE" id="PS51039">
    <property type="entry name" value="ZF_AN1"/>
    <property type="match status" value="1"/>
</dbReference>
<evidence type="ECO:0000256" key="3">
    <source>
        <dbReference type="ARBA" id="ARBA00022771"/>
    </source>
</evidence>
<dbReference type="EMBL" id="CM035406">
    <property type="protein sequence ID" value="KAH7446081.1"/>
    <property type="molecule type" value="Genomic_DNA"/>
</dbReference>
<dbReference type="InterPro" id="IPR000058">
    <property type="entry name" value="Znf_AN1"/>
</dbReference>
<keyword evidence="2" id="KW-0479">Metal-binding</keyword>
<gene>
    <name evidence="8" type="ORF">KP509_01G038300</name>
</gene>
<keyword evidence="3 5" id="KW-0863">Zinc-finger</keyword>
<keyword evidence="9" id="KW-1185">Reference proteome</keyword>
<evidence type="ECO:0000313" key="8">
    <source>
        <dbReference type="EMBL" id="KAH7446081.1"/>
    </source>
</evidence>
<dbReference type="Proteomes" id="UP000825935">
    <property type="component" value="Chromosome 1"/>
</dbReference>